<dbReference type="RefSeq" id="WP_224193763.1">
    <property type="nucleotide sequence ID" value="NZ_JAIRAU010000028.1"/>
</dbReference>
<accession>A0ABS7TV12</accession>
<name>A0ABS7TV12_9BACT</name>
<keyword evidence="2" id="KW-1185">Reference proteome</keyword>
<gene>
    <name evidence="1" type="ORF">K7C98_22385</name>
</gene>
<proteinExistence type="predicted"/>
<organism evidence="1 2">
    <name type="scientific">Nannocystis pusilla</name>
    <dbReference type="NCBI Taxonomy" id="889268"/>
    <lineage>
        <taxon>Bacteria</taxon>
        <taxon>Pseudomonadati</taxon>
        <taxon>Myxococcota</taxon>
        <taxon>Polyangia</taxon>
        <taxon>Nannocystales</taxon>
        <taxon>Nannocystaceae</taxon>
        <taxon>Nannocystis</taxon>
    </lineage>
</organism>
<reference evidence="1" key="1">
    <citation type="submission" date="2021-08" db="EMBL/GenBank/DDBJ databases">
        <authorList>
            <person name="Stevens D.C."/>
        </authorList>
    </citation>
    <scope>NUCLEOTIDE SEQUENCE</scope>
    <source>
        <strain evidence="1">DSM 53165</strain>
    </source>
</reference>
<protein>
    <submittedName>
        <fullName evidence="1">Uncharacterized protein</fullName>
    </submittedName>
</protein>
<evidence type="ECO:0000313" key="1">
    <source>
        <dbReference type="EMBL" id="MBZ5712001.1"/>
    </source>
</evidence>
<evidence type="ECO:0000313" key="2">
    <source>
        <dbReference type="Proteomes" id="UP001139031"/>
    </source>
</evidence>
<dbReference type="EMBL" id="JAIRAU010000028">
    <property type="protein sequence ID" value="MBZ5712001.1"/>
    <property type="molecule type" value="Genomic_DNA"/>
</dbReference>
<comment type="caution">
    <text evidence="1">The sequence shown here is derived from an EMBL/GenBank/DDBJ whole genome shotgun (WGS) entry which is preliminary data.</text>
</comment>
<dbReference type="Proteomes" id="UP001139031">
    <property type="component" value="Unassembled WGS sequence"/>
</dbReference>
<sequence length="747" mass="80672">MSGADQTYRHWLELRLGQSFVDDLMSPDQAVAWHELCRTLRVGPRPVADAAEPELEDDSMPLETCLVGHDGKDISPLWVIGSTRAGGCTVVQDLLLGLCGPAGGPARARLGDALPVPLVVCGRTVRGPLGMLGMDVRWDSCETAAEALRRWWSLVEHDVRRGFEPGFVAAGLQARRERPLLLICGLDELPPATRAAVGGWAAELCAAGAPVLLTTRSADVPELEALRAAGSLRRVYLQTLSRPAIGRFVERWVRLPGDFEPALVERVRAAIDGSPALLALARRPVSLAMLTVLLARTDVAPDSLEGLQRQLLAVLDPQRPAHRLLMARIVADRDSPIPAAERAEWLAPLVAAAGLHDHPALGDALGRDPALAEAGEAVLRAAAQSWASGGCPIAAVRAEMPGGLAAVEGAVGDVDDAMARLLVFGRRAGWWRPEHAFVLHRGLPGRERLFDTLPGAIRPRPLFVALAELQEMWGTFALPLLRAAPLGYLLAEGGAACPVTTAALFAETPPPEVRAVRDLFQRALLLELTLVSLAADDEVLQREVLEVVLARDQDLDAALDRALLAELGETRPPGPRSAGHLSPRLLHIDAALELASRLTPDGAPELARDLELARARAATEHEHGPRLQRLAAFVVVILLYAIDRRLVPARVEIRRNDVQALLAALTRPEAVAAAFPEERRGQIAVDWQWVARQSWAPQRVAEILLLHMPDAVSLAPAQVLPRCHAWLRRFLGDSEPAVVLSRARSGR</sequence>